<dbReference type="Proteomes" id="UP000664277">
    <property type="component" value="Unassembled WGS sequence"/>
</dbReference>
<dbReference type="PRINTS" id="PR01438">
    <property type="entry name" value="UNVRSLSTRESS"/>
</dbReference>
<dbReference type="Pfam" id="PF00582">
    <property type="entry name" value="Usp"/>
    <property type="match status" value="2"/>
</dbReference>
<feature type="domain" description="UspA" evidence="2">
    <location>
        <begin position="2"/>
        <end position="128"/>
    </location>
</feature>
<evidence type="ECO:0000259" key="2">
    <source>
        <dbReference type="Pfam" id="PF00582"/>
    </source>
</evidence>
<dbReference type="PANTHER" id="PTHR46268:SF6">
    <property type="entry name" value="UNIVERSAL STRESS PROTEIN UP12"/>
    <property type="match status" value="1"/>
</dbReference>
<dbReference type="EMBL" id="JAFLCK010000039">
    <property type="protein sequence ID" value="MBN8662445.1"/>
    <property type="molecule type" value="Genomic_DNA"/>
</dbReference>
<dbReference type="AlphaFoldDB" id="A0A8J7PNZ4"/>
<gene>
    <name evidence="3" type="ORF">J0M35_18895</name>
</gene>
<dbReference type="CDD" id="cd00293">
    <property type="entry name" value="USP-like"/>
    <property type="match status" value="1"/>
</dbReference>
<dbReference type="InterPro" id="IPR006016">
    <property type="entry name" value="UspA"/>
</dbReference>
<dbReference type="Gene3D" id="3.40.50.12370">
    <property type="match status" value="1"/>
</dbReference>
<organism evidence="3 4">
    <name type="scientific">Candidatus Obscuribacter phosphatis</name>
    <dbReference type="NCBI Taxonomy" id="1906157"/>
    <lineage>
        <taxon>Bacteria</taxon>
        <taxon>Bacillati</taxon>
        <taxon>Candidatus Melainabacteria</taxon>
        <taxon>Candidatus Obscuribacterales</taxon>
        <taxon>Candidatus Obscuribacteraceae</taxon>
        <taxon>Candidatus Obscuribacter</taxon>
    </lineage>
</organism>
<evidence type="ECO:0000256" key="1">
    <source>
        <dbReference type="ARBA" id="ARBA00008791"/>
    </source>
</evidence>
<dbReference type="SUPFAM" id="SSF52402">
    <property type="entry name" value="Adenine nucleotide alpha hydrolases-like"/>
    <property type="match status" value="2"/>
</dbReference>
<sequence length="312" mass="34734">MKVLVAIDAKPSSRATLDAMLKMQWQTGTEINLVTVLDKEVNQSEDNAELSATEAIAEELHNRLKQCKVAYFVRRGEPKEELLSLCENFQTDLMVVGSNQESTMERLFLGSVSQSLVAAAPCPVLVAKTPCFLARMQTPSYKTVILPIDDSVYSQVAAEWLTNFKWNDSKLILLAVVEDDTDFHHVEVSLDNRAAALHGHFQPQNIQMQIVKGDPRQVIVDQARKHYADMIVMGSHGRKGFKRMILGSVSQVVSQEAPCAVSIVRGIMDEDRSLKKTASFDKVKLMEKAEYLAMTNKDSNDMSSVHSMPAGF</sequence>
<dbReference type="InterPro" id="IPR006015">
    <property type="entry name" value="Universal_stress_UspA"/>
</dbReference>
<feature type="domain" description="UspA" evidence="2">
    <location>
        <begin position="141"/>
        <end position="265"/>
    </location>
</feature>
<comment type="caution">
    <text evidence="3">The sequence shown here is derived from an EMBL/GenBank/DDBJ whole genome shotgun (WGS) entry which is preliminary data.</text>
</comment>
<dbReference type="CDD" id="cd23659">
    <property type="entry name" value="USP_At3g01520-like"/>
    <property type="match status" value="1"/>
</dbReference>
<evidence type="ECO:0000313" key="4">
    <source>
        <dbReference type="Proteomes" id="UP000664277"/>
    </source>
</evidence>
<accession>A0A8J7PNZ4</accession>
<name>A0A8J7PNZ4_9BACT</name>
<reference evidence="3" key="1">
    <citation type="submission" date="2021-02" db="EMBL/GenBank/DDBJ databases">
        <title>Genome-Resolved Metagenomics of a Microbial Community Performing Photosynthetic Biological Nutrient Removal.</title>
        <authorList>
            <person name="Mcdaniel E.A."/>
        </authorList>
    </citation>
    <scope>NUCLEOTIDE SEQUENCE</scope>
    <source>
        <strain evidence="3">UWPOB_OBS1</strain>
    </source>
</reference>
<proteinExistence type="inferred from homology"/>
<dbReference type="PANTHER" id="PTHR46268">
    <property type="entry name" value="STRESS RESPONSE PROTEIN NHAX"/>
    <property type="match status" value="1"/>
</dbReference>
<protein>
    <submittedName>
        <fullName evidence="3">Universal stress protein</fullName>
    </submittedName>
</protein>
<comment type="similarity">
    <text evidence="1">Belongs to the universal stress protein A family.</text>
</comment>
<evidence type="ECO:0000313" key="3">
    <source>
        <dbReference type="EMBL" id="MBN8662445.1"/>
    </source>
</evidence>